<reference evidence="1" key="1">
    <citation type="submission" date="2023-03" db="EMBL/GenBank/DDBJ databases">
        <title>MT1 and MT2 Draft Genomes of Novel Species.</title>
        <authorList>
            <person name="Venkateswaran K."/>
        </authorList>
    </citation>
    <scope>NUCLEOTIDE SEQUENCE</scope>
    <source>
        <strain evidence="1">F6_8S_P_1A</strain>
    </source>
</reference>
<protein>
    <submittedName>
        <fullName evidence="1">Uncharacterized protein</fullName>
    </submittedName>
</protein>
<evidence type="ECO:0000313" key="1">
    <source>
        <dbReference type="EMBL" id="MDN4599306.1"/>
    </source>
</evidence>
<organism evidence="1 2">
    <name type="scientific">Leifsonia virtsii</name>
    <dbReference type="NCBI Taxonomy" id="3035915"/>
    <lineage>
        <taxon>Bacteria</taxon>
        <taxon>Bacillati</taxon>
        <taxon>Actinomycetota</taxon>
        <taxon>Actinomycetes</taxon>
        <taxon>Micrococcales</taxon>
        <taxon>Microbacteriaceae</taxon>
        <taxon>Leifsonia</taxon>
    </lineage>
</organism>
<dbReference type="Proteomes" id="UP001174210">
    <property type="component" value="Unassembled WGS sequence"/>
</dbReference>
<gene>
    <name evidence="1" type="ORF">P5G59_19295</name>
</gene>
<name>A0ABT8J2K6_9MICO</name>
<sequence>MGDVDGLEEFGGLARWRNALLRFPGGRTEPYRIVAMDGRLPSEFKRPLNESRTTYETFVLTSNDTDVAVYDWRDIEEG</sequence>
<accession>A0ABT8J2K6</accession>
<dbReference type="RefSeq" id="WP_301220650.1">
    <property type="nucleotide sequence ID" value="NZ_JAROCB010000006.1"/>
</dbReference>
<evidence type="ECO:0000313" key="2">
    <source>
        <dbReference type="Proteomes" id="UP001174210"/>
    </source>
</evidence>
<proteinExistence type="predicted"/>
<dbReference type="EMBL" id="JAROCB010000006">
    <property type="protein sequence ID" value="MDN4599306.1"/>
    <property type="molecule type" value="Genomic_DNA"/>
</dbReference>
<comment type="caution">
    <text evidence="1">The sequence shown here is derived from an EMBL/GenBank/DDBJ whole genome shotgun (WGS) entry which is preliminary data.</text>
</comment>
<keyword evidence="2" id="KW-1185">Reference proteome</keyword>